<dbReference type="InterPro" id="IPR050388">
    <property type="entry name" value="ABC_Ni/Peptide_Import"/>
</dbReference>
<evidence type="ECO:0000259" key="8">
    <source>
        <dbReference type="PROSITE" id="PS50893"/>
    </source>
</evidence>
<accession>A0A4S3K2X6</accession>
<keyword evidence="5" id="KW-0547">Nucleotide-binding</keyword>
<organism evidence="9 10">
    <name type="scientific">Panacagrimonas perspica</name>
    <dbReference type="NCBI Taxonomy" id="381431"/>
    <lineage>
        <taxon>Bacteria</taxon>
        <taxon>Pseudomonadati</taxon>
        <taxon>Pseudomonadota</taxon>
        <taxon>Gammaproteobacteria</taxon>
        <taxon>Nevskiales</taxon>
        <taxon>Nevskiaceae</taxon>
        <taxon>Panacagrimonas</taxon>
    </lineage>
</organism>
<dbReference type="PROSITE" id="PS50893">
    <property type="entry name" value="ABC_TRANSPORTER_2"/>
    <property type="match status" value="1"/>
</dbReference>
<dbReference type="PANTHER" id="PTHR43297:SF7">
    <property type="entry name" value="D,D-DIPEPTIDE TRANSPORT ATP-BINDING PROTEIN DDPD-RELATED"/>
    <property type="match status" value="1"/>
</dbReference>
<keyword evidence="10" id="KW-1185">Reference proteome</keyword>
<dbReference type="InterPro" id="IPR017871">
    <property type="entry name" value="ABC_transporter-like_CS"/>
</dbReference>
<dbReference type="NCBIfam" id="TIGR01727">
    <property type="entry name" value="oligo_HPY"/>
    <property type="match status" value="1"/>
</dbReference>
<dbReference type="RefSeq" id="WP_133882309.1">
    <property type="nucleotide sequence ID" value="NZ_MWIN01000018.1"/>
</dbReference>
<name>A0A4S3K2X6_9GAMM</name>
<evidence type="ECO:0000313" key="10">
    <source>
        <dbReference type="Proteomes" id="UP000295341"/>
    </source>
</evidence>
<keyword evidence="7" id="KW-0472">Membrane</keyword>
<dbReference type="PANTHER" id="PTHR43297">
    <property type="entry name" value="OLIGOPEPTIDE TRANSPORT ATP-BINDING PROTEIN APPD"/>
    <property type="match status" value="1"/>
</dbReference>
<comment type="similarity">
    <text evidence="2">Belongs to the ABC transporter superfamily.</text>
</comment>
<dbReference type="Gene3D" id="3.40.50.300">
    <property type="entry name" value="P-loop containing nucleotide triphosphate hydrolases"/>
    <property type="match status" value="1"/>
</dbReference>
<keyword evidence="4" id="KW-1003">Cell membrane</keyword>
<proteinExistence type="inferred from homology"/>
<dbReference type="SUPFAM" id="SSF52540">
    <property type="entry name" value="P-loop containing nucleoside triphosphate hydrolases"/>
    <property type="match status" value="1"/>
</dbReference>
<evidence type="ECO:0000256" key="1">
    <source>
        <dbReference type="ARBA" id="ARBA00004417"/>
    </source>
</evidence>
<feature type="domain" description="ABC transporter" evidence="8">
    <location>
        <begin position="6"/>
        <end position="253"/>
    </location>
</feature>
<dbReference type="InterPro" id="IPR003593">
    <property type="entry name" value="AAA+_ATPase"/>
</dbReference>
<dbReference type="InterPro" id="IPR013563">
    <property type="entry name" value="Oligopep_ABC_C"/>
</dbReference>
<dbReference type="AlphaFoldDB" id="A0A4S3K2X6"/>
<dbReference type="PROSITE" id="PS00211">
    <property type="entry name" value="ABC_TRANSPORTER_1"/>
    <property type="match status" value="1"/>
</dbReference>
<sequence>MTLLDVRDLSIRFKTPEGVVQAVEGLSFALAQGGTLGIVGESGAGKSQTAMAVLGLLARNAKVSGSIRFEDRDLLKLPESQLSKLRGNRIAMVFQDPMTSLNPYLRVEVQLGEVLERHRGLSRSAARAESLRLMQAVHIPDAAQRLRSYPHELSGGQRQRVMIAIALACQPALLLADEPTTALDVTVQAQILRLFAELKKDFGVAMILITHDLGVVAEVCEHTMVMYAGRAVESGATQTLLNAPAHPYTRALLEARPRIDTPLTDRLLALRGQPPNLLQLPPGCAFAPRCPIAVDVCTQSVPALRSIETAHLAACIRV</sequence>
<keyword evidence="6 9" id="KW-0067">ATP-binding</keyword>
<gene>
    <name evidence="9" type="ORF">DFR24_3166</name>
</gene>
<evidence type="ECO:0000256" key="6">
    <source>
        <dbReference type="ARBA" id="ARBA00022840"/>
    </source>
</evidence>
<dbReference type="InterPro" id="IPR003439">
    <property type="entry name" value="ABC_transporter-like_ATP-bd"/>
</dbReference>
<dbReference type="CDD" id="cd03257">
    <property type="entry name" value="ABC_NikE_OppD_transporters"/>
    <property type="match status" value="1"/>
</dbReference>
<dbReference type="OrthoDB" id="9784450at2"/>
<evidence type="ECO:0000256" key="7">
    <source>
        <dbReference type="ARBA" id="ARBA00023136"/>
    </source>
</evidence>
<comment type="caution">
    <text evidence="9">The sequence shown here is derived from an EMBL/GenBank/DDBJ whole genome shotgun (WGS) entry which is preliminary data.</text>
</comment>
<comment type="subcellular location">
    <subcellularLocation>
        <location evidence="1">Cell inner membrane</location>
        <topology evidence="1">Peripheral membrane protein</topology>
    </subcellularLocation>
</comment>
<evidence type="ECO:0000256" key="4">
    <source>
        <dbReference type="ARBA" id="ARBA00022475"/>
    </source>
</evidence>
<dbReference type="GO" id="GO:0016887">
    <property type="term" value="F:ATP hydrolysis activity"/>
    <property type="evidence" value="ECO:0007669"/>
    <property type="project" value="InterPro"/>
</dbReference>
<dbReference type="GO" id="GO:0005524">
    <property type="term" value="F:ATP binding"/>
    <property type="evidence" value="ECO:0007669"/>
    <property type="project" value="UniProtKB-KW"/>
</dbReference>
<dbReference type="Proteomes" id="UP000295341">
    <property type="component" value="Unassembled WGS sequence"/>
</dbReference>
<evidence type="ECO:0000256" key="2">
    <source>
        <dbReference type="ARBA" id="ARBA00005417"/>
    </source>
</evidence>
<reference evidence="9 10" key="1">
    <citation type="submission" date="2019-03" db="EMBL/GenBank/DDBJ databases">
        <title>Genomic Encyclopedia of Type Strains, Phase IV (KMG-IV): sequencing the most valuable type-strain genomes for metagenomic binning, comparative biology and taxonomic classification.</title>
        <authorList>
            <person name="Goeker M."/>
        </authorList>
    </citation>
    <scope>NUCLEOTIDE SEQUENCE [LARGE SCALE GENOMIC DNA]</scope>
    <source>
        <strain evidence="9 10">DSM 26377</strain>
    </source>
</reference>
<dbReference type="GO" id="GO:0005886">
    <property type="term" value="C:plasma membrane"/>
    <property type="evidence" value="ECO:0007669"/>
    <property type="project" value="UniProtKB-SubCell"/>
</dbReference>
<evidence type="ECO:0000256" key="3">
    <source>
        <dbReference type="ARBA" id="ARBA00022448"/>
    </source>
</evidence>
<evidence type="ECO:0000256" key="5">
    <source>
        <dbReference type="ARBA" id="ARBA00022741"/>
    </source>
</evidence>
<dbReference type="EMBL" id="SOBT01000009">
    <property type="protein sequence ID" value="TDU28786.1"/>
    <property type="molecule type" value="Genomic_DNA"/>
</dbReference>
<keyword evidence="3" id="KW-0813">Transport</keyword>
<dbReference type="Pfam" id="PF08352">
    <property type="entry name" value="oligo_HPY"/>
    <property type="match status" value="1"/>
</dbReference>
<dbReference type="Pfam" id="PF00005">
    <property type="entry name" value="ABC_tran"/>
    <property type="match status" value="1"/>
</dbReference>
<dbReference type="InterPro" id="IPR027417">
    <property type="entry name" value="P-loop_NTPase"/>
</dbReference>
<evidence type="ECO:0000313" key="9">
    <source>
        <dbReference type="EMBL" id="TDU28786.1"/>
    </source>
</evidence>
<dbReference type="GO" id="GO:0055085">
    <property type="term" value="P:transmembrane transport"/>
    <property type="evidence" value="ECO:0007669"/>
    <property type="project" value="UniProtKB-ARBA"/>
</dbReference>
<protein>
    <submittedName>
        <fullName evidence="9">Oligopeptide transport system ATP-binding protein</fullName>
    </submittedName>
</protein>
<dbReference type="GO" id="GO:0015833">
    <property type="term" value="P:peptide transport"/>
    <property type="evidence" value="ECO:0007669"/>
    <property type="project" value="InterPro"/>
</dbReference>
<dbReference type="FunFam" id="3.40.50.300:FF:000016">
    <property type="entry name" value="Oligopeptide ABC transporter ATP-binding component"/>
    <property type="match status" value="1"/>
</dbReference>
<dbReference type="SMART" id="SM00382">
    <property type="entry name" value="AAA"/>
    <property type="match status" value="1"/>
</dbReference>